<dbReference type="Proteomes" id="UP000656319">
    <property type="component" value="Unassembled WGS sequence"/>
</dbReference>
<dbReference type="RefSeq" id="WP_201700209.1">
    <property type="nucleotide sequence ID" value="NZ_CAJHCQ010000026.1"/>
</dbReference>
<keyword evidence="1" id="KW-0812">Transmembrane</keyword>
<dbReference type="EMBL" id="CAJHCQ010000026">
    <property type="protein sequence ID" value="CAD6559023.1"/>
    <property type="molecule type" value="Genomic_DNA"/>
</dbReference>
<feature type="transmembrane region" description="Helical" evidence="1">
    <location>
        <begin position="149"/>
        <end position="176"/>
    </location>
</feature>
<protein>
    <recommendedName>
        <fullName evidence="2">DUF802 domain-containing protein</fullName>
    </recommendedName>
</protein>
<dbReference type="InterPro" id="IPR008520">
    <property type="entry name" value="DUF802"/>
</dbReference>
<feature type="transmembrane region" description="Helical" evidence="1">
    <location>
        <begin position="105"/>
        <end position="129"/>
    </location>
</feature>
<evidence type="ECO:0000256" key="1">
    <source>
        <dbReference type="SAM" id="Phobius"/>
    </source>
</evidence>
<keyword evidence="4" id="KW-1185">Reference proteome</keyword>
<dbReference type="Pfam" id="PF05650">
    <property type="entry name" value="DUF802"/>
    <property type="match status" value="2"/>
</dbReference>
<feature type="transmembrane region" description="Helical" evidence="1">
    <location>
        <begin position="9"/>
        <end position="27"/>
    </location>
</feature>
<keyword evidence="1" id="KW-0472">Membrane</keyword>
<evidence type="ECO:0000313" key="4">
    <source>
        <dbReference type="Proteomes" id="UP000656319"/>
    </source>
</evidence>
<feature type="domain" description="DUF802" evidence="2">
    <location>
        <begin position="376"/>
        <end position="428"/>
    </location>
</feature>
<organism evidence="3 4">
    <name type="scientific">Paraburkholderia hiiakae</name>
    <dbReference type="NCBI Taxonomy" id="1081782"/>
    <lineage>
        <taxon>Bacteria</taxon>
        <taxon>Pseudomonadati</taxon>
        <taxon>Pseudomonadota</taxon>
        <taxon>Betaproteobacteria</taxon>
        <taxon>Burkholderiales</taxon>
        <taxon>Burkholderiaceae</taxon>
        <taxon>Paraburkholderia</taxon>
    </lineage>
</organism>
<sequence>MSRFRIEPVVFVVGLAAVCWIGAGYAVTNPLASAVTLLIGACYVAGAWELYRFQQATTTLAQALAQLNAPPARLAGWLDTLHPGLRNVVRARIEGERAALPGPALAPYLTGLLVLLGMLGTLLGMVVTLKGTGAALESATDLDAIRASLAAPVNGLGFAFGTSIAGVATSAMLGLLSALCRRERIEAAQQLDVKIATTLRAFSPAHQREASFKLLQRQADAMPALVDKLGALMTLIERQGAAQHEQQIATQQAFAANAEAAWSRLAASVGQSLKSSAAESARAAGAALQPVVEATMTGLARESASMQGALTQAVQQQLEGLASGFEASTANVAEIWNRALAQHRQTNEALAADLGGALEHFNASFEQRAAGLLDGVSTRFERASGTMSQAWQAALEQHERAGEKLAAGNQQALATAAATFEQHSASLLRAVDESHADLQTKLGARDEVRLASWAEALATVAATLRTQWEATSAVSAQRQQEICATLAQTANDIAAQSQQHASKTIAEIDRLVDAASEAPKAAANLHAEISARDDQRIETWTASLATMADGLRKAWEETSAATAQRQQDICATLAQTANDIAAQSQQHASKTIAEIDRLVDAASQAPKAAADLHAEISARDDQRIEAWTASLATMAAGLRKAWEETSAATAQRQQEVCATLTQHANDIAAQSQQHATNTIAEIDRLVQAAAEAPKAAASLHTEISSRDEQRLEAWTATLATMSAALREQWEATSAATAQRQQEICETLAQTASDITAQSQAHNASTIAEIGSLVQAASVAPQAAAEVVGELRQKLSDSMVRDTAMLDERNRLLATLETLLDAVNRASTEQRSAIDALVSTSSDLLERVGGQFSANVEAGSGKLGAIAAQVSGSAVEVASLGDAFGAAVTVFGESNDKLVAHLERIEAALDKSLARSDDQLAYYVAQAREVIDLSMLSQKQIVENLQQLASQRATAGVDAA</sequence>
<feature type="domain" description="DUF802" evidence="2">
    <location>
        <begin position="321"/>
        <end position="373"/>
    </location>
</feature>
<comment type="caution">
    <text evidence="3">The sequence shown here is derived from an EMBL/GenBank/DDBJ whole genome shotgun (WGS) entry which is preliminary data.</text>
</comment>
<accession>A0ABM8P8C5</accession>
<evidence type="ECO:0000259" key="2">
    <source>
        <dbReference type="Pfam" id="PF05650"/>
    </source>
</evidence>
<proteinExistence type="predicted"/>
<reference evidence="3 4" key="1">
    <citation type="submission" date="2020-10" db="EMBL/GenBank/DDBJ databases">
        <authorList>
            <person name="Peeters C."/>
        </authorList>
    </citation>
    <scope>NUCLEOTIDE SEQUENCE [LARGE SCALE GENOMIC DNA]</scope>
    <source>
        <strain evidence="3 4">LMG 27952</strain>
    </source>
</reference>
<keyword evidence="1" id="KW-1133">Transmembrane helix</keyword>
<gene>
    <name evidence="3" type="ORF">LMG27952_06764</name>
</gene>
<evidence type="ECO:0000313" key="3">
    <source>
        <dbReference type="EMBL" id="CAD6559023.1"/>
    </source>
</evidence>
<name>A0ABM8P8C5_9BURK</name>